<proteinExistence type="inferred from homology"/>
<dbReference type="CDD" id="cd11711">
    <property type="entry name" value="GINS_A_Sld5"/>
    <property type="match status" value="1"/>
</dbReference>
<evidence type="ECO:0000256" key="4">
    <source>
        <dbReference type="ARBA" id="ARBA00022705"/>
    </source>
</evidence>
<organism evidence="9 10">
    <name type="scientific">Sphaerobolus stellatus (strain SS14)</name>
    <dbReference type="NCBI Taxonomy" id="990650"/>
    <lineage>
        <taxon>Eukaryota</taxon>
        <taxon>Fungi</taxon>
        <taxon>Dikarya</taxon>
        <taxon>Basidiomycota</taxon>
        <taxon>Agaricomycotina</taxon>
        <taxon>Agaricomycetes</taxon>
        <taxon>Phallomycetidae</taxon>
        <taxon>Geastrales</taxon>
        <taxon>Sphaerobolaceae</taxon>
        <taxon>Sphaerobolus</taxon>
    </lineage>
</organism>
<dbReference type="OrthoDB" id="338231at2759"/>
<comment type="similarity">
    <text evidence="2 6">Belongs to the GINS4/SLD5 family.</text>
</comment>
<dbReference type="InterPro" id="IPR038749">
    <property type="entry name" value="Sld5_GINS_A"/>
</dbReference>
<dbReference type="PANTHER" id="PTHR21206">
    <property type="entry name" value="SLD5 PROTEIN"/>
    <property type="match status" value="1"/>
</dbReference>
<accession>A0A0C9VIV8</accession>
<dbReference type="HOGENOM" id="CLU_071893_2_1_1"/>
<dbReference type="EMBL" id="KN837100">
    <property type="protein sequence ID" value="KIJ47904.1"/>
    <property type="molecule type" value="Genomic_DNA"/>
</dbReference>
<feature type="domain" description="GINS subunit" evidence="7">
    <location>
        <begin position="40"/>
        <end position="125"/>
    </location>
</feature>
<dbReference type="Proteomes" id="UP000054279">
    <property type="component" value="Unassembled WGS sequence"/>
</dbReference>
<dbReference type="CDD" id="cd21692">
    <property type="entry name" value="GINS_B_Sld5"/>
    <property type="match status" value="1"/>
</dbReference>
<keyword evidence="5 6" id="KW-0539">Nucleus</keyword>
<evidence type="ECO:0000256" key="2">
    <source>
        <dbReference type="ARBA" id="ARBA00008187"/>
    </source>
</evidence>
<dbReference type="SUPFAM" id="SSF160059">
    <property type="entry name" value="PriA/YqbF domain"/>
    <property type="match status" value="1"/>
</dbReference>
<dbReference type="InterPro" id="IPR031633">
    <property type="entry name" value="SLD5_C"/>
</dbReference>
<feature type="domain" description="DNA replication complex GINS protein SLD5 C-terminal" evidence="8">
    <location>
        <begin position="157"/>
        <end position="209"/>
    </location>
</feature>
<keyword evidence="10" id="KW-1185">Reference proteome</keyword>
<evidence type="ECO:0000259" key="7">
    <source>
        <dbReference type="Pfam" id="PF05916"/>
    </source>
</evidence>
<dbReference type="Pfam" id="PF05916">
    <property type="entry name" value="Sld5"/>
    <property type="match status" value="1"/>
</dbReference>
<dbReference type="SUPFAM" id="SSF158573">
    <property type="entry name" value="GINS helical bundle-like"/>
    <property type="match status" value="1"/>
</dbReference>
<evidence type="ECO:0000259" key="8">
    <source>
        <dbReference type="Pfam" id="PF16922"/>
    </source>
</evidence>
<evidence type="ECO:0000313" key="9">
    <source>
        <dbReference type="EMBL" id="KIJ47904.1"/>
    </source>
</evidence>
<evidence type="ECO:0000256" key="3">
    <source>
        <dbReference type="ARBA" id="ARBA00014804"/>
    </source>
</evidence>
<dbReference type="InterPro" id="IPR021151">
    <property type="entry name" value="GINS_A"/>
</dbReference>
<evidence type="ECO:0000256" key="6">
    <source>
        <dbReference type="PIRNR" id="PIRNR007764"/>
    </source>
</evidence>
<dbReference type="PIRSF" id="PIRSF007764">
    <property type="entry name" value="Sld5"/>
    <property type="match status" value="1"/>
</dbReference>
<dbReference type="PANTHER" id="PTHR21206:SF0">
    <property type="entry name" value="DNA REPLICATION COMPLEX GINS PROTEIN SLD5"/>
    <property type="match status" value="1"/>
</dbReference>
<sequence length="209" mass="24548">MDWEEEDRQDPIISDLIRIWTNERLAPDILDQKGELIQKVLDRVREQADMVHQLRLDPDSSEDVHFQIILVQTEVERMRFIVRSYMRTRIHKIEKYAHYILREPEVQTRLSTIELRHAESYAALIDSQYDVLVLNAMPAWIRREGANWQGPSTISKPDKETALFVRAVQDCNHVLLQDGRPVDIPKGSTVLIRYSSIENHLRRGEVELV</sequence>
<dbReference type="GO" id="GO:0000811">
    <property type="term" value="C:GINS complex"/>
    <property type="evidence" value="ECO:0007669"/>
    <property type="project" value="UniProtKB-UniRule"/>
</dbReference>
<comment type="function">
    <text evidence="6">The GINS complex plays an essential role in the initiation of DNA replication.</text>
</comment>
<dbReference type="GO" id="GO:0006261">
    <property type="term" value="P:DNA-templated DNA replication"/>
    <property type="evidence" value="ECO:0007669"/>
    <property type="project" value="InterPro"/>
</dbReference>
<evidence type="ECO:0000313" key="10">
    <source>
        <dbReference type="Proteomes" id="UP000054279"/>
    </source>
</evidence>
<dbReference type="AlphaFoldDB" id="A0A0C9VIV8"/>
<dbReference type="Gene3D" id="1.20.58.1030">
    <property type="match status" value="1"/>
</dbReference>
<gene>
    <name evidence="9" type="ORF">M422DRAFT_163302</name>
</gene>
<dbReference type="InterPro" id="IPR008591">
    <property type="entry name" value="GINS_Sld5"/>
</dbReference>
<dbReference type="GO" id="GO:0000727">
    <property type="term" value="P:double-strand break repair via break-induced replication"/>
    <property type="evidence" value="ECO:0007669"/>
    <property type="project" value="TreeGrafter"/>
</dbReference>
<dbReference type="Gene3D" id="3.40.5.60">
    <property type="match status" value="1"/>
</dbReference>
<name>A0A0C9VIV8_SPHS4</name>
<evidence type="ECO:0000256" key="1">
    <source>
        <dbReference type="ARBA" id="ARBA00004123"/>
    </source>
</evidence>
<protein>
    <recommendedName>
        <fullName evidence="3 6">DNA replication complex GINS protein SLD5</fullName>
    </recommendedName>
</protein>
<reference evidence="9 10" key="1">
    <citation type="submission" date="2014-06" db="EMBL/GenBank/DDBJ databases">
        <title>Evolutionary Origins and Diversification of the Mycorrhizal Mutualists.</title>
        <authorList>
            <consortium name="DOE Joint Genome Institute"/>
            <consortium name="Mycorrhizal Genomics Consortium"/>
            <person name="Kohler A."/>
            <person name="Kuo A."/>
            <person name="Nagy L.G."/>
            <person name="Floudas D."/>
            <person name="Copeland A."/>
            <person name="Barry K.W."/>
            <person name="Cichocki N."/>
            <person name="Veneault-Fourrey C."/>
            <person name="LaButti K."/>
            <person name="Lindquist E.A."/>
            <person name="Lipzen A."/>
            <person name="Lundell T."/>
            <person name="Morin E."/>
            <person name="Murat C."/>
            <person name="Riley R."/>
            <person name="Ohm R."/>
            <person name="Sun H."/>
            <person name="Tunlid A."/>
            <person name="Henrissat B."/>
            <person name="Grigoriev I.V."/>
            <person name="Hibbett D.S."/>
            <person name="Martin F."/>
        </authorList>
    </citation>
    <scope>NUCLEOTIDE SEQUENCE [LARGE SCALE GENOMIC DNA]</scope>
    <source>
        <strain evidence="9 10">SS14</strain>
    </source>
</reference>
<evidence type="ECO:0000256" key="5">
    <source>
        <dbReference type="ARBA" id="ARBA00023242"/>
    </source>
</evidence>
<comment type="subcellular location">
    <subcellularLocation>
        <location evidence="1 6">Nucleus</location>
    </subcellularLocation>
</comment>
<dbReference type="InterPro" id="IPR036224">
    <property type="entry name" value="GINS_bundle-like_dom_sf"/>
</dbReference>
<keyword evidence="4 6" id="KW-0235">DNA replication</keyword>
<dbReference type="Pfam" id="PF16922">
    <property type="entry name" value="SLD5_C"/>
    <property type="match status" value="1"/>
</dbReference>